<evidence type="ECO:0000313" key="2">
    <source>
        <dbReference type="EMBL" id="QIS03320.1"/>
    </source>
</evidence>
<dbReference type="Proteomes" id="UP000501705">
    <property type="component" value="Chromosome"/>
</dbReference>
<reference evidence="2 3" key="1">
    <citation type="journal article" date="2019" name="ACS Chem. Biol.">
        <title>Identification and Mobilization of a Cryptic Antibiotic Biosynthesis Gene Locus from a Human-Pathogenic Nocardia Isolate.</title>
        <authorList>
            <person name="Herisse M."/>
            <person name="Ishida K."/>
            <person name="Porter J.L."/>
            <person name="Howden B."/>
            <person name="Hertweck C."/>
            <person name="Stinear T.P."/>
            <person name="Pidot S.J."/>
        </authorList>
    </citation>
    <scope>NUCLEOTIDE SEQUENCE [LARGE SCALE GENOMIC DNA]</scope>
    <source>
        <strain evidence="2 3">AUSMDU00024985</strain>
    </source>
</reference>
<protein>
    <recommendedName>
        <fullName evidence="4">Diacylglycerol O-acyltransferase</fullName>
    </recommendedName>
</protein>
<feature type="region of interest" description="Disordered" evidence="1">
    <location>
        <begin position="197"/>
        <end position="218"/>
    </location>
</feature>
<proteinExistence type="predicted"/>
<dbReference type="AlphaFoldDB" id="A0A6G9XR44"/>
<gene>
    <name evidence="2" type="ORF">F5X71_14225</name>
</gene>
<evidence type="ECO:0008006" key="4">
    <source>
        <dbReference type="Google" id="ProtNLM"/>
    </source>
</evidence>
<dbReference type="RefSeq" id="WP_167462388.1">
    <property type="nucleotide sequence ID" value="NZ_CP046171.1"/>
</dbReference>
<organism evidence="2 3">
    <name type="scientific">Nocardia brasiliensis</name>
    <dbReference type="NCBI Taxonomy" id="37326"/>
    <lineage>
        <taxon>Bacteria</taxon>
        <taxon>Bacillati</taxon>
        <taxon>Actinomycetota</taxon>
        <taxon>Actinomycetes</taxon>
        <taxon>Mycobacteriales</taxon>
        <taxon>Nocardiaceae</taxon>
        <taxon>Nocardia</taxon>
    </lineage>
</organism>
<name>A0A6G9XR44_NOCBR</name>
<sequence>MVAVTVPHRMADLDCASARTQAPADTVSIHAIWLFDTALSDATLDRFHQQLRRGVLGRVAARPYLGAAGDRWVRARRFAPVERYAGALPREHVTDWIAERARGELDTYGGPAWRLSVTDLDGGGSAVSLLVSHTLTDGLALIRALEDAAAPAPGEWSFESDRAGRLRLFCSDLLAAVRRLVALLPALPTVARFISESRQQPHHGSAAPPPMPQPATPTTDFTLPFVLAVVPADQWRKQAEARGGNDASLAVAVMAELATRVGRTDAQGRAKIAMPVSVREPGQDTRGNALGAIDLLVDRTGGNDDLAEIRAEVKRKLQRREADGRAYAALLELALVLPPSVFRKLARDLTKDQVTTGCSYVTCQGPTVRMVAGVAATMFSLGLITQRLESLDEVHRSGGYLFGGFVASDDAVCLRIQGLHPPNPLDRHQLSAAVGSILDGYGLDPVFL</sequence>
<accession>A0A6G9XR44</accession>
<dbReference type="EMBL" id="CP046171">
    <property type="protein sequence ID" value="QIS03320.1"/>
    <property type="molecule type" value="Genomic_DNA"/>
</dbReference>
<evidence type="ECO:0000313" key="3">
    <source>
        <dbReference type="Proteomes" id="UP000501705"/>
    </source>
</evidence>
<evidence type="ECO:0000256" key="1">
    <source>
        <dbReference type="SAM" id="MobiDB-lite"/>
    </source>
</evidence>